<keyword evidence="4 5" id="KW-0808">Transferase</keyword>
<evidence type="ECO:0000313" key="5">
    <source>
        <dbReference type="EMBL" id="BAV34532.1"/>
    </source>
</evidence>
<evidence type="ECO:0000256" key="2">
    <source>
        <dbReference type="ARBA" id="ARBA00007067"/>
    </source>
</evidence>
<dbReference type="PANTHER" id="PTHR34874">
    <property type="entry name" value="PROTEIN YCHN"/>
    <property type="match status" value="1"/>
</dbReference>
<dbReference type="InterPro" id="IPR017463">
    <property type="entry name" value="Sulphur_relay_TusD/DsrE"/>
</dbReference>
<reference evidence="5 6" key="1">
    <citation type="submission" date="2015-05" db="EMBL/GenBank/DDBJ databases">
        <title>Complete genome sequence of a sulfur-oxidizing gammaproteobacterium strain HA5.</title>
        <authorList>
            <person name="Miura A."/>
            <person name="Kojima H."/>
            <person name="Fukui M."/>
        </authorList>
    </citation>
    <scope>NUCLEOTIDE SEQUENCE [LARGE SCALE GENOMIC DNA]</scope>
    <source>
        <strain evidence="5 6">HA5</strain>
    </source>
</reference>
<dbReference type="InterPro" id="IPR027396">
    <property type="entry name" value="DsrEFH-like"/>
</dbReference>
<evidence type="ECO:0000313" key="6">
    <source>
        <dbReference type="Proteomes" id="UP000243180"/>
    </source>
</evidence>
<evidence type="ECO:0000256" key="1">
    <source>
        <dbReference type="ARBA" id="ARBA00004496"/>
    </source>
</evidence>
<dbReference type="PANTHER" id="PTHR34874:SF1">
    <property type="entry name" value="PROTEIN YCHN"/>
    <property type="match status" value="1"/>
</dbReference>
<dbReference type="InParanoid" id="A0A1B4XIA4"/>
<organism evidence="5 6">
    <name type="scientific">Sulfuricaulis limicola</name>
    <dbReference type="NCBI Taxonomy" id="1620215"/>
    <lineage>
        <taxon>Bacteria</taxon>
        <taxon>Pseudomonadati</taxon>
        <taxon>Pseudomonadota</taxon>
        <taxon>Gammaproteobacteria</taxon>
        <taxon>Acidiferrobacterales</taxon>
        <taxon>Acidiferrobacteraceae</taxon>
        <taxon>Sulfuricaulis</taxon>
    </lineage>
</organism>
<dbReference type="KEGG" id="slim:SCL_2244"/>
<dbReference type="NCBIfam" id="TIGR03012">
    <property type="entry name" value="sulf_tusD_dsrE"/>
    <property type="match status" value="1"/>
</dbReference>
<dbReference type="RefSeq" id="WP_096361262.1">
    <property type="nucleotide sequence ID" value="NZ_AP014879.1"/>
</dbReference>
<dbReference type="EMBL" id="AP014879">
    <property type="protein sequence ID" value="BAV34532.1"/>
    <property type="molecule type" value="Genomic_DNA"/>
</dbReference>
<dbReference type="FunCoup" id="A0A1B4XIA4">
    <property type="interactions" value="62"/>
</dbReference>
<name>A0A1B4XIA4_9GAMM</name>
<accession>A0A1B4XIA4</accession>
<dbReference type="OrthoDB" id="9787483at2"/>
<comment type="subcellular location">
    <subcellularLocation>
        <location evidence="1">Cytoplasm</location>
    </subcellularLocation>
</comment>
<gene>
    <name evidence="5" type="ORF">SCL_2244</name>
</gene>
<dbReference type="AlphaFoldDB" id="A0A1B4XIA4"/>
<dbReference type="GO" id="GO:0016783">
    <property type="term" value="F:sulfurtransferase activity"/>
    <property type="evidence" value="ECO:0007669"/>
    <property type="project" value="InterPro"/>
</dbReference>
<keyword evidence="6" id="KW-1185">Reference proteome</keyword>
<comment type="similarity">
    <text evidence="2">Belongs to the DsrE/TusD family.</text>
</comment>
<dbReference type="Proteomes" id="UP000243180">
    <property type="component" value="Chromosome"/>
</dbReference>
<dbReference type="Gene3D" id="3.40.1260.10">
    <property type="entry name" value="DsrEFH-like"/>
    <property type="match status" value="1"/>
</dbReference>
<proteinExistence type="inferred from homology"/>
<dbReference type="SUPFAM" id="SSF75169">
    <property type="entry name" value="DsrEFH-like"/>
    <property type="match status" value="1"/>
</dbReference>
<dbReference type="GO" id="GO:0005829">
    <property type="term" value="C:cytosol"/>
    <property type="evidence" value="ECO:0007669"/>
    <property type="project" value="TreeGrafter"/>
</dbReference>
<evidence type="ECO:0000256" key="3">
    <source>
        <dbReference type="ARBA" id="ARBA00022490"/>
    </source>
</evidence>
<keyword evidence="3" id="KW-0963">Cytoplasm</keyword>
<evidence type="ECO:0000256" key="4">
    <source>
        <dbReference type="ARBA" id="ARBA00022679"/>
    </source>
</evidence>
<dbReference type="NCBIfam" id="NF001237">
    <property type="entry name" value="PRK00207.1"/>
    <property type="match status" value="1"/>
</dbReference>
<sequence length="118" mass="12964">MKLSVLVLEGPYNHEASDSAYNFIQAALAKGHTIRGIFFYDDGVYNATRLMDPPQDDRHISKRWSELGATGIDMIVCVAAAKRRGITNEVLVPNIRISGLGQLASLIDEADRLVTFGD</sequence>
<dbReference type="InterPro" id="IPR003787">
    <property type="entry name" value="Sulphur_relay_DsrE/F-like"/>
</dbReference>
<dbReference type="GO" id="GO:0008033">
    <property type="term" value="P:tRNA processing"/>
    <property type="evidence" value="ECO:0007669"/>
    <property type="project" value="InterPro"/>
</dbReference>
<protein>
    <submittedName>
        <fullName evidence="5">Sulfurtransferase</fullName>
    </submittedName>
</protein>
<dbReference type="Pfam" id="PF02635">
    <property type="entry name" value="DsrE"/>
    <property type="match status" value="1"/>
</dbReference>